<feature type="domain" description="Single" evidence="3">
    <location>
        <begin position="78"/>
        <end position="136"/>
    </location>
</feature>
<comment type="subcellular location">
    <subcellularLocation>
        <location evidence="1">Secreted</location>
    </subcellularLocation>
</comment>
<dbReference type="Pfam" id="PF15430">
    <property type="entry name" value="SVWC"/>
    <property type="match status" value="1"/>
</dbReference>
<comment type="caution">
    <text evidence="4">The sequence shown here is derived from an EMBL/GenBank/DDBJ whole genome shotgun (WGS) entry which is preliminary data.</text>
</comment>
<reference evidence="4" key="2">
    <citation type="submission" date="2023-05" db="EMBL/GenBank/DDBJ databases">
        <authorList>
            <person name="Fouks B."/>
        </authorList>
    </citation>
    <scope>NUCLEOTIDE SEQUENCE</scope>
    <source>
        <strain evidence="4">Stay&amp;Tobe</strain>
        <tissue evidence="4">Testes</tissue>
    </source>
</reference>
<name>A0AAD7Z7B9_DIPPU</name>
<reference evidence="4" key="1">
    <citation type="journal article" date="2023" name="IScience">
        <title>Live-bearing cockroach genome reveals convergent evolutionary mechanisms linked to viviparity in insects and beyond.</title>
        <authorList>
            <person name="Fouks B."/>
            <person name="Harrison M.C."/>
            <person name="Mikhailova A.A."/>
            <person name="Marchal E."/>
            <person name="English S."/>
            <person name="Carruthers M."/>
            <person name="Jennings E.C."/>
            <person name="Chiamaka E.L."/>
            <person name="Frigard R.A."/>
            <person name="Pippel M."/>
            <person name="Attardo G.M."/>
            <person name="Benoit J.B."/>
            <person name="Bornberg-Bauer E."/>
            <person name="Tobe S.S."/>
        </authorList>
    </citation>
    <scope>NUCLEOTIDE SEQUENCE</scope>
    <source>
        <strain evidence="4">Stay&amp;Tobe</strain>
    </source>
</reference>
<evidence type="ECO:0000313" key="4">
    <source>
        <dbReference type="EMBL" id="KAJ9575510.1"/>
    </source>
</evidence>
<evidence type="ECO:0000256" key="2">
    <source>
        <dbReference type="ARBA" id="ARBA00022525"/>
    </source>
</evidence>
<evidence type="ECO:0000259" key="3">
    <source>
        <dbReference type="Pfam" id="PF15430"/>
    </source>
</evidence>
<dbReference type="AlphaFoldDB" id="A0AAD7Z7B9"/>
<sequence length="148" mass="17168">MFEITTRGKTMRTIFANKTDNKSNNKHTPCFNTINNRSNHYPPKELNRANTPNDNTIPRVSSTFYKCKDYITLKDHHLGEIWYNDTICEQYVCRLGEQNIPYTQTNRCGVFVGQPNCQIRQNYGKVYPSCCPVLYCNGRYKGPVIENA</sequence>
<gene>
    <name evidence="4" type="ORF">L9F63_007615</name>
</gene>
<dbReference type="InterPro" id="IPR029277">
    <property type="entry name" value="SVWC_dom"/>
</dbReference>
<dbReference type="Proteomes" id="UP001233999">
    <property type="component" value="Unassembled WGS sequence"/>
</dbReference>
<dbReference type="GO" id="GO:0005576">
    <property type="term" value="C:extracellular region"/>
    <property type="evidence" value="ECO:0007669"/>
    <property type="project" value="UniProtKB-SubCell"/>
</dbReference>
<evidence type="ECO:0000313" key="5">
    <source>
        <dbReference type="Proteomes" id="UP001233999"/>
    </source>
</evidence>
<protein>
    <recommendedName>
        <fullName evidence="3">Single domain-containing protein</fullName>
    </recommendedName>
</protein>
<accession>A0AAD7Z7B9</accession>
<keyword evidence="2" id="KW-0964">Secreted</keyword>
<keyword evidence="5" id="KW-1185">Reference proteome</keyword>
<dbReference type="EMBL" id="JASPKZ010009833">
    <property type="protein sequence ID" value="KAJ9575510.1"/>
    <property type="molecule type" value="Genomic_DNA"/>
</dbReference>
<proteinExistence type="predicted"/>
<organism evidence="4 5">
    <name type="scientific">Diploptera punctata</name>
    <name type="common">Pacific beetle cockroach</name>
    <dbReference type="NCBI Taxonomy" id="6984"/>
    <lineage>
        <taxon>Eukaryota</taxon>
        <taxon>Metazoa</taxon>
        <taxon>Ecdysozoa</taxon>
        <taxon>Arthropoda</taxon>
        <taxon>Hexapoda</taxon>
        <taxon>Insecta</taxon>
        <taxon>Pterygota</taxon>
        <taxon>Neoptera</taxon>
        <taxon>Polyneoptera</taxon>
        <taxon>Dictyoptera</taxon>
        <taxon>Blattodea</taxon>
        <taxon>Blaberoidea</taxon>
        <taxon>Blaberidae</taxon>
        <taxon>Diplopterinae</taxon>
        <taxon>Diploptera</taxon>
    </lineage>
</organism>
<evidence type="ECO:0000256" key="1">
    <source>
        <dbReference type="ARBA" id="ARBA00004613"/>
    </source>
</evidence>